<evidence type="ECO:0000256" key="1">
    <source>
        <dbReference type="SAM" id="MobiDB-lite"/>
    </source>
</evidence>
<dbReference type="AlphaFoldDB" id="B8I2C2"/>
<keyword evidence="2" id="KW-0732">Signal</keyword>
<keyword evidence="4" id="KW-1185">Reference proteome</keyword>
<dbReference type="eggNOG" id="ENOG5033KSH">
    <property type="taxonomic scope" value="Bacteria"/>
</dbReference>
<dbReference type="RefSeq" id="WP_015925055.1">
    <property type="nucleotide sequence ID" value="NC_011898.1"/>
</dbReference>
<evidence type="ECO:0008006" key="5">
    <source>
        <dbReference type="Google" id="ProtNLM"/>
    </source>
</evidence>
<gene>
    <name evidence="3" type="ordered locus">Ccel_1563</name>
</gene>
<evidence type="ECO:0000313" key="4">
    <source>
        <dbReference type="Proteomes" id="UP000001349"/>
    </source>
</evidence>
<dbReference type="KEGG" id="cce:Ccel_1563"/>
<dbReference type="EMBL" id="CP001348">
    <property type="protein sequence ID" value="ACL75915.1"/>
    <property type="molecule type" value="Genomic_DNA"/>
</dbReference>
<proteinExistence type="predicted"/>
<dbReference type="Proteomes" id="UP000001349">
    <property type="component" value="Chromosome"/>
</dbReference>
<name>B8I2C2_RUMCH</name>
<reference evidence="3 4" key="1">
    <citation type="submission" date="2009-01" db="EMBL/GenBank/DDBJ databases">
        <title>Complete sequence of Clostridium cellulolyticum H10.</title>
        <authorList>
            <consortium name="US DOE Joint Genome Institute"/>
            <person name="Lucas S."/>
            <person name="Copeland A."/>
            <person name="Lapidus A."/>
            <person name="Glavina del Rio T."/>
            <person name="Dalin E."/>
            <person name="Tice H."/>
            <person name="Bruce D."/>
            <person name="Goodwin L."/>
            <person name="Pitluck S."/>
            <person name="Chertkov O."/>
            <person name="Saunders E."/>
            <person name="Brettin T."/>
            <person name="Detter J.C."/>
            <person name="Han C."/>
            <person name="Larimer F."/>
            <person name="Land M."/>
            <person name="Hauser L."/>
            <person name="Kyrpides N."/>
            <person name="Ivanova N."/>
            <person name="Zhou J."/>
            <person name="Richardson P."/>
        </authorList>
    </citation>
    <scope>NUCLEOTIDE SEQUENCE [LARGE SCALE GENOMIC DNA]</scope>
    <source>
        <strain evidence="4">ATCC 35319 / DSM 5812 / JCM 6584 / H10</strain>
    </source>
</reference>
<dbReference type="OrthoDB" id="5998097at2"/>
<organism evidence="3 4">
    <name type="scientific">Ruminiclostridium cellulolyticum (strain ATCC 35319 / DSM 5812 / JCM 6584 / H10)</name>
    <name type="common">Clostridium cellulolyticum</name>
    <dbReference type="NCBI Taxonomy" id="394503"/>
    <lineage>
        <taxon>Bacteria</taxon>
        <taxon>Bacillati</taxon>
        <taxon>Bacillota</taxon>
        <taxon>Clostridia</taxon>
        <taxon>Eubacteriales</taxon>
        <taxon>Oscillospiraceae</taxon>
        <taxon>Ruminiclostridium</taxon>
    </lineage>
</organism>
<evidence type="ECO:0000256" key="2">
    <source>
        <dbReference type="SAM" id="SignalP"/>
    </source>
</evidence>
<feature type="chain" id="PRO_5038396864" description="Lipoprotein" evidence="2">
    <location>
        <begin position="19"/>
        <end position="230"/>
    </location>
</feature>
<feature type="signal peptide" evidence="2">
    <location>
        <begin position="1"/>
        <end position="18"/>
    </location>
</feature>
<sequence length="230" mass="26128" precursor="true">MKKLVLFMLIAASITICGCDNKTSIDSSNRNSGMRQAATLKIKTNEQTNNRPADKTSENSNSTQTVNSAKKDIEPIKVSDFIISDGIDSIKLDSPFKEFKYHKPEEKIDNNYVGETTSGEYTYKTYMHKYPDFDLYVSNLNYNLKNRNFDEYYITQITLNNSNFKTARGIAIGSKLENVYNAYGSTEMSNSDGIVDISYGFEDMELLFAIDKKNQNVKEIVLMIKPENTN</sequence>
<evidence type="ECO:0000313" key="3">
    <source>
        <dbReference type="EMBL" id="ACL75915.1"/>
    </source>
</evidence>
<feature type="compositionally biased region" description="Polar residues" evidence="1">
    <location>
        <begin position="58"/>
        <end position="68"/>
    </location>
</feature>
<dbReference type="PROSITE" id="PS51257">
    <property type="entry name" value="PROKAR_LIPOPROTEIN"/>
    <property type="match status" value="1"/>
</dbReference>
<feature type="region of interest" description="Disordered" evidence="1">
    <location>
        <begin position="40"/>
        <end position="68"/>
    </location>
</feature>
<accession>B8I2C2</accession>
<protein>
    <recommendedName>
        <fullName evidence="5">Lipoprotein</fullName>
    </recommendedName>
</protein>
<dbReference type="HOGENOM" id="CLU_1203107_0_0_9"/>